<protein>
    <submittedName>
        <fullName evidence="2">BZIP domain-containing protein</fullName>
    </submittedName>
</protein>
<sequence length="293" mass="34378">MDMNEWYTNMEMNYGSNNTKSMEQQQHQSTSTLAINDMQNSTVEPTYNEYNYQCHQDFTQEMKSTTTTAMDYLSSASPDVAAAIVQSIPVQQPHFLPENEVTAFLNSNAPSTTNTDFDQNEMYRTGVSSVYSNSSWESFADDSSHTTELSQEEIFEEIQRECAEIERKSMSPKMQKSTSRSKKSRSSRKLDAEERKKELNRVAAAKYREKKRIERESKSVELDELESRNRKLRSQAIGLETEIKYLRDLIKEIQSNHFSFIDIHQTNFFCVFHFIRSHFYIFLFYPKSFFTFF</sequence>
<organism evidence="1 2">
    <name type="scientific">Panagrolaimus sp. PS1159</name>
    <dbReference type="NCBI Taxonomy" id="55785"/>
    <lineage>
        <taxon>Eukaryota</taxon>
        <taxon>Metazoa</taxon>
        <taxon>Ecdysozoa</taxon>
        <taxon>Nematoda</taxon>
        <taxon>Chromadorea</taxon>
        <taxon>Rhabditida</taxon>
        <taxon>Tylenchina</taxon>
        <taxon>Panagrolaimomorpha</taxon>
        <taxon>Panagrolaimoidea</taxon>
        <taxon>Panagrolaimidae</taxon>
        <taxon>Panagrolaimus</taxon>
    </lineage>
</organism>
<dbReference type="Proteomes" id="UP000887580">
    <property type="component" value="Unplaced"/>
</dbReference>
<evidence type="ECO:0000313" key="1">
    <source>
        <dbReference type="Proteomes" id="UP000887580"/>
    </source>
</evidence>
<evidence type="ECO:0000313" key="2">
    <source>
        <dbReference type="WBParaSite" id="PS1159_v2.g18314.t1"/>
    </source>
</evidence>
<name>A0AC35FJQ8_9BILA</name>
<reference evidence="2" key="1">
    <citation type="submission" date="2022-11" db="UniProtKB">
        <authorList>
            <consortium name="WormBaseParasite"/>
        </authorList>
    </citation>
    <scope>IDENTIFICATION</scope>
</reference>
<accession>A0AC35FJQ8</accession>
<proteinExistence type="predicted"/>
<dbReference type="WBParaSite" id="PS1159_v2.g18314.t1">
    <property type="protein sequence ID" value="PS1159_v2.g18314.t1"/>
    <property type="gene ID" value="PS1159_v2.g18314"/>
</dbReference>